<evidence type="ECO:0000313" key="1">
    <source>
        <dbReference type="EMBL" id="RCX08582.1"/>
    </source>
</evidence>
<protein>
    <recommendedName>
        <fullName evidence="3">LacI family transcriptional regulator</fullName>
    </recommendedName>
</protein>
<dbReference type="AlphaFoldDB" id="A0A369AGU5"/>
<dbReference type="EMBL" id="QPJU01000008">
    <property type="protein sequence ID" value="RCX08582.1"/>
    <property type="molecule type" value="Genomic_DNA"/>
</dbReference>
<dbReference type="OrthoDB" id="6009779at2"/>
<sequence>MSLKHRGRAKGEPVTYQTPLPAGGVQIETFLPWTLVRRGLKKQVITPLDAPQAFSEQAHQERLAREAAQDSALMRALGLAYHWQRLLDEQRVASVADIAEAEDIDVTQVRRVMRLTLLAPEVVERLISTPGAVLEQVMRRPWPNGWDDQIRVFAPRA</sequence>
<keyword evidence="2" id="KW-1185">Reference proteome</keyword>
<dbReference type="Proteomes" id="UP000252174">
    <property type="component" value="Unassembled WGS sequence"/>
</dbReference>
<organism evidence="1 2">
    <name type="scientific">Extensimonas vulgaris</name>
    <dbReference type="NCBI Taxonomy" id="1031594"/>
    <lineage>
        <taxon>Bacteria</taxon>
        <taxon>Pseudomonadati</taxon>
        <taxon>Pseudomonadota</taxon>
        <taxon>Betaproteobacteria</taxon>
        <taxon>Burkholderiales</taxon>
        <taxon>Comamonadaceae</taxon>
        <taxon>Extensimonas</taxon>
    </lineage>
</organism>
<evidence type="ECO:0000313" key="2">
    <source>
        <dbReference type="Proteomes" id="UP000252174"/>
    </source>
</evidence>
<dbReference type="RefSeq" id="WP_114483857.1">
    <property type="nucleotide sequence ID" value="NZ_QPJU01000008.1"/>
</dbReference>
<reference evidence="1 2" key="1">
    <citation type="submission" date="2018-07" db="EMBL/GenBank/DDBJ databases">
        <title>Genomic Encyclopedia of Type Strains, Phase IV (KMG-IV): sequencing the most valuable type-strain genomes for metagenomic binning, comparative biology and taxonomic classification.</title>
        <authorList>
            <person name="Goeker M."/>
        </authorList>
    </citation>
    <scope>NUCLEOTIDE SEQUENCE [LARGE SCALE GENOMIC DNA]</scope>
    <source>
        <strain evidence="1 2">DSM 100911</strain>
    </source>
</reference>
<dbReference type="SUPFAM" id="SSF109709">
    <property type="entry name" value="KorB DNA-binding domain-like"/>
    <property type="match status" value="1"/>
</dbReference>
<evidence type="ECO:0008006" key="3">
    <source>
        <dbReference type="Google" id="ProtNLM"/>
    </source>
</evidence>
<gene>
    <name evidence="1" type="ORF">DFR45_10883</name>
</gene>
<comment type="caution">
    <text evidence="1">The sequence shown here is derived from an EMBL/GenBank/DDBJ whole genome shotgun (WGS) entry which is preliminary data.</text>
</comment>
<accession>A0A369AGU5</accession>
<name>A0A369AGU5_9BURK</name>
<proteinExistence type="predicted"/>